<evidence type="ECO:0000256" key="1">
    <source>
        <dbReference type="ARBA" id="ARBA00006817"/>
    </source>
</evidence>
<dbReference type="OrthoDB" id="9805228at2"/>
<feature type="domain" description="Activator of Hsp90 ATPase homologue 1/2-like C-terminal" evidence="2">
    <location>
        <begin position="17"/>
        <end position="149"/>
    </location>
</feature>
<feature type="domain" description="Activator of Hsp90 ATPase homologue 1/2-like C-terminal" evidence="2">
    <location>
        <begin position="165"/>
        <end position="314"/>
    </location>
</feature>
<organism evidence="3 4">
    <name type="scientific">Pseudoduganella ginsengisoli</name>
    <dbReference type="NCBI Taxonomy" id="1462440"/>
    <lineage>
        <taxon>Bacteria</taxon>
        <taxon>Pseudomonadati</taxon>
        <taxon>Pseudomonadota</taxon>
        <taxon>Betaproteobacteria</taxon>
        <taxon>Burkholderiales</taxon>
        <taxon>Oxalobacteraceae</taxon>
        <taxon>Telluria group</taxon>
        <taxon>Pseudoduganella</taxon>
    </lineage>
</organism>
<keyword evidence="4" id="KW-1185">Reference proteome</keyword>
<proteinExistence type="inferred from homology"/>
<dbReference type="PANTHER" id="PTHR36929:SF5">
    <property type="entry name" value="BLR6751 PROTEIN"/>
    <property type="match status" value="1"/>
</dbReference>
<gene>
    <name evidence="3" type="ORF">GM668_29130</name>
</gene>
<dbReference type="Gene3D" id="3.30.530.20">
    <property type="match status" value="2"/>
</dbReference>
<accession>A0A6L6Q9P1</accession>
<dbReference type="SUPFAM" id="SSF55961">
    <property type="entry name" value="Bet v1-like"/>
    <property type="match status" value="2"/>
</dbReference>
<dbReference type="CDD" id="cd07814">
    <property type="entry name" value="SRPBCC_CalC_Aha1-like"/>
    <property type="match status" value="1"/>
</dbReference>
<reference evidence="3 4" key="1">
    <citation type="submission" date="2019-11" db="EMBL/GenBank/DDBJ databases">
        <title>Type strains purchased from KCTC, JCM and DSMZ.</title>
        <authorList>
            <person name="Lu H."/>
        </authorList>
    </citation>
    <scope>NUCLEOTIDE SEQUENCE [LARGE SCALE GENOMIC DNA]</scope>
    <source>
        <strain evidence="3 4">KCTC 42409</strain>
    </source>
</reference>
<comment type="similarity">
    <text evidence="1">Belongs to the AHA1 family.</text>
</comment>
<protein>
    <recommendedName>
        <fullName evidence="2">Activator of Hsp90 ATPase homologue 1/2-like C-terminal domain-containing protein</fullName>
    </recommendedName>
</protein>
<name>A0A6L6Q9P1_9BURK</name>
<dbReference type="InterPro" id="IPR013538">
    <property type="entry name" value="ASHA1/2-like_C"/>
</dbReference>
<dbReference type="RefSeq" id="WP_155442482.1">
    <property type="nucleotide sequence ID" value="NZ_WNLA01000038.1"/>
</dbReference>
<evidence type="ECO:0000259" key="2">
    <source>
        <dbReference type="Pfam" id="PF08327"/>
    </source>
</evidence>
<evidence type="ECO:0000313" key="3">
    <source>
        <dbReference type="EMBL" id="MTW06146.1"/>
    </source>
</evidence>
<dbReference type="EMBL" id="WNLA01000038">
    <property type="protein sequence ID" value="MTW06146.1"/>
    <property type="molecule type" value="Genomic_DNA"/>
</dbReference>
<evidence type="ECO:0000313" key="4">
    <source>
        <dbReference type="Proteomes" id="UP000484015"/>
    </source>
</evidence>
<comment type="caution">
    <text evidence="3">The sequence shown here is derived from an EMBL/GenBank/DDBJ whole genome shotgun (WGS) entry which is preliminary data.</text>
</comment>
<sequence length="315" mass="35828">MSDFSAPNEIRIVRVYDAPVQAVWDAWTDPAQVAQWWGPRGFTLTTHSKDLRVGGKWRYTMHGPDGTDYPNVTLYHEVEPLRKLVYDHGGTDDTPPMFKVTVLFEEADGKTRMDMTMALADAEAAKQTRQFIKHANGDSTWDRLAEYLGKRLADEDKFVINRSFDAPQDVVFDMWTKPEHLARWLPPTGMTMRFIRADIRTGGASLYCMGNDAVTMYGRAQYEEIRRPDLLVYTQQFCDENENIARHPMAPTWPETMRTTVQFSAETPARTRVTVTWEVAGKATAEELAVFLAHRASMMGGWTGSFDKLEAALES</sequence>
<dbReference type="PANTHER" id="PTHR36929">
    <property type="entry name" value="ATTACHMENT SUBUNIT, PUTATIVE-RELATED"/>
    <property type="match status" value="1"/>
</dbReference>
<dbReference type="CDD" id="cd08894">
    <property type="entry name" value="SRPBCC_CalC_Aha1-like_1"/>
    <property type="match status" value="1"/>
</dbReference>
<dbReference type="Pfam" id="PF08327">
    <property type="entry name" value="AHSA1"/>
    <property type="match status" value="2"/>
</dbReference>
<dbReference type="AlphaFoldDB" id="A0A6L6Q9P1"/>
<dbReference type="Proteomes" id="UP000484015">
    <property type="component" value="Unassembled WGS sequence"/>
</dbReference>
<dbReference type="InterPro" id="IPR023393">
    <property type="entry name" value="START-like_dom_sf"/>
</dbReference>